<dbReference type="Proteomes" id="UP001304650">
    <property type="component" value="Chromosome"/>
</dbReference>
<name>A0AA96LRA3_9BACL</name>
<accession>A0AA96LRA3</accession>
<evidence type="ECO:0000313" key="1">
    <source>
        <dbReference type="EMBL" id="WNR45792.1"/>
    </source>
</evidence>
<dbReference type="InterPro" id="IPR046905">
    <property type="entry name" value="ABC-3C_MC1"/>
</dbReference>
<evidence type="ECO:0000313" key="2">
    <source>
        <dbReference type="Proteomes" id="UP001304650"/>
    </source>
</evidence>
<sequence>MLRLIKRIFEENNYQIRLLEPEETIILASDSTRASYYLTIFLDSTEFDKTSVEQLNDYYGIVKGLEEGYEPQMDKNLSMLICVKRTQSGVDTAENKRIFDIEEDPYLFKKYVLTYTDHQLDMALQKTDDHGVMSYLHSLLNDEIAFQEHKQSPNSESEYNLVSKLFIKLPFLDLTKRNREISSLKDTITRSLSPELLQLRNDLLKLNIITVEDAEGDIVHQSADAETLRTRLLEYIGMGVE</sequence>
<reference evidence="1" key="1">
    <citation type="submission" date="2022-02" db="EMBL/GenBank/DDBJ databases">
        <title>Paenibacillus sp. MBLB1832 Whole Genome Shotgun Sequencing.</title>
        <authorList>
            <person name="Hwang C.Y."/>
            <person name="Cho E.-S."/>
            <person name="Seo M.-J."/>
        </authorList>
    </citation>
    <scope>NUCLEOTIDE SEQUENCE</scope>
    <source>
        <strain evidence="1">MBLB1832</strain>
    </source>
</reference>
<keyword evidence="2" id="KW-1185">Reference proteome</keyword>
<dbReference type="EMBL" id="CP130319">
    <property type="protein sequence ID" value="WNR45792.1"/>
    <property type="molecule type" value="Genomic_DNA"/>
</dbReference>
<organism evidence="1 2">
    <name type="scientific">Paenibacillus roseopurpureus</name>
    <dbReference type="NCBI Taxonomy" id="2918901"/>
    <lineage>
        <taxon>Bacteria</taxon>
        <taxon>Bacillati</taxon>
        <taxon>Bacillota</taxon>
        <taxon>Bacilli</taxon>
        <taxon>Bacillales</taxon>
        <taxon>Paenibacillaceae</taxon>
        <taxon>Paenibacillus</taxon>
    </lineage>
</organism>
<dbReference type="KEGG" id="proo:MJB10_06735"/>
<proteinExistence type="predicted"/>
<protein>
    <submittedName>
        <fullName evidence="1">Uncharacterized protein</fullName>
    </submittedName>
</protein>
<dbReference type="RefSeq" id="WP_314802828.1">
    <property type="nucleotide sequence ID" value="NZ_CP130319.1"/>
</dbReference>
<gene>
    <name evidence="1" type="ORF">MJB10_06735</name>
</gene>
<dbReference type="Pfam" id="PF20289">
    <property type="entry name" value="MComp1"/>
    <property type="match status" value="1"/>
</dbReference>
<dbReference type="AlphaFoldDB" id="A0AA96LRA3"/>